<evidence type="ECO:0000313" key="2">
    <source>
        <dbReference type="EMBL" id="MPN01641.1"/>
    </source>
</evidence>
<dbReference type="EMBL" id="VSSQ01047632">
    <property type="protein sequence ID" value="MPN01641.1"/>
    <property type="molecule type" value="Genomic_DNA"/>
</dbReference>
<evidence type="ECO:0000256" key="1">
    <source>
        <dbReference type="ARBA" id="ARBA00010759"/>
    </source>
</evidence>
<sequence>MLELINPEIVEEEGVQEEAEGCLSIPGECAITKRPAVVKVRAQNRQGKWFVFKAEGLKARCFCHEIDHLDGVLFTQRVIRPLPASEDEDE</sequence>
<gene>
    <name evidence="2" type="primary">def1_15</name>
    <name evidence="2" type="ORF">SDC9_148851</name>
</gene>
<dbReference type="EC" id="3.5.1.88" evidence="2"/>
<accession>A0A645EI73</accession>
<proteinExistence type="inferred from homology"/>
<protein>
    <submittedName>
        <fullName evidence="2">Peptide deformylase 1</fullName>
        <ecNumber evidence="2">3.5.1.88</ecNumber>
    </submittedName>
</protein>
<comment type="caution">
    <text evidence="2">The sequence shown here is derived from an EMBL/GenBank/DDBJ whole genome shotgun (WGS) entry which is preliminary data.</text>
</comment>
<dbReference type="AlphaFoldDB" id="A0A645EI73"/>
<name>A0A645EI73_9ZZZZ</name>
<dbReference type="InterPro" id="IPR023635">
    <property type="entry name" value="Peptide_deformylase"/>
</dbReference>
<dbReference type="GO" id="GO:0042586">
    <property type="term" value="F:peptide deformylase activity"/>
    <property type="evidence" value="ECO:0007669"/>
    <property type="project" value="UniProtKB-EC"/>
</dbReference>
<dbReference type="InterPro" id="IPR036821">
    <property type="entry name" value="Peptide_deformylase_sf"/>
</dbReference>
<dbReference type="PANTHER" id="PTHR10458:SF22">
    <property type="entry name" value="PEPTIDE DEFORMYLASE"/>
    <property type="match status" value="1"/>
</dbReference>
<comment type="similarity">
    <text evidence="1">Belongs to the polypeptide deformylase family.</text>
</comment>
<dbReference type="SUPFAM" id="SSF56420">
    <property type="entry name" value="Peptide deformylase"/>
    <property type="match status" value="1"/>
</dbReference>
<dbReference type="Pfam" id="PF01327">
    <property type="entry name" value="Pep_deformylase"/>
    <property type="match status" value="1"/>
</dbReference>
<organism evidence="2">
    <name type="scientific">bioreactor metagenome</name>
    <dbReference type="NCBI Taxonomy" id="1076179"/>
    <lineage>
        <taxon>unclassified sequences</taxon>
        <taxon>metagenomes</taxon>
        <taxon>ecological metagenomes</taxon>
    </lineage>
</organism>
<dbReference type="PANTHER" id="PTHR10458">
    <property type="entry name" value="PEPTIDE DEFORMYLASE"/>
    <property type="match status" value="1"/>
</dbReference>
<reference evidence="2" key="1">
    <citation type="submission" date="2019-08" db="EMBL/GenBank/DDBJ databases">
        <authorList>
            <person name="Kucharzyk K."/>
            <person name="Murdoch R.W."/>
            <person name="Higgins S."/>
            <person name="Loffler F."/>
        </authorList>
    </citation>
    <scope>NUCLEOTIDE SEQUENCE</scope>
</reference>
<keyword evidence="2" id="KW-0378">Hydrolase</keyword>
<dbReference type="Gene3D" id="3.90.45.10">
    <property type="entry name" value="Peptide deformylase"/>
    <property type="match status" value="1"/>
</dbReference>
<dbReference type="PRINTS" id="PR01576">
    <property type="entry name" value="PDEFORMYLASE"/>
</dbReference>